<keyword evidence="5 9" id="KW-0862">Zinc</keyword>
<organism evidence="11 12">
    <name type="scientific">Striga hermonthica</name>
    <name type="common">Purple witchweed</name>
    <name type="synonym">Buchnera hermonthica</name>
    <dbReference type="NCBI Taxonomy" id="68872"/>
    <lineage>
        <taxon>Eukaryota</taxon>
        <taxon>Viridiplantae</taxon>
        <taxon>Streptophyta</taxon>
        <taxon>Embryophyta</taxon>
        <taxon>Tracheophyta</taxon>
        <taxon>Spermatophyta</taxon>
        <taxon>Magnoliopsida</taxon>
        <taxon>eudicotyledons</taxon>
        <taxon>Gunneridae</taxon>
        <taxon>Pentapetalae</taxon>
        <taxon>asterids</taxon>
        <taxon>lamiids</taxon>
        <taxon>Lamiales</taxon>
        <taxon>Orobanchaceae</taxon>
        <taxon>Buchnereae</taxon>
        <taxon>Striga</taxon>
    </lineage>
</organism>
<dbReference type="EMBL" id="CACSLK010027789">
    <property type="protein sequence ID" value="CAA0829859.1"/>
    <property type="molecule type" value="Genomic_DNA"/>
</dbReference>
<dbReference type="PANTHER" id="PTHR18952:SF271">
    <property type="entry name" value="ALPHA CARBONIC ANHYDRASE 4-RELATED"/>
    <property type="match status" value="1"/>
</dbReference>
<dbReference type="InterPro" id="IPR036398">
    <property type="entry name" value="CA_dom_sf"/>
</dbReference>
<feature type="domain" description="Alpha-carbonic anhydrase" evidence="10">
    <location>
        <begin position="33"/>
        <end position="265"/>
    </location>
</feature>
<dbReference type="Gene3D" id="3.10.200.10">
    <property type="entry name" value="Alpha carbonic anhydrase"/>
    <property type="match status" value="1"/>
</dbReference>
<dbReference type="GO" id="GO:0008270">
    <property type="term" value="F:zinc ion binding"/>
    <property type="evidence" value="ECO:0007669"/>
    <property type="project" value="UniProtKB-UniRule"/>
</dbReference>
<sequence>MHFPAIFTACLLLANLSTTFVSSTNEIEVEDEHPFTYEENTEKGPEHWGDLNPNWRVCDTGNFQSPIDLRHEKVELLSGLGQLRRTYKPALAVVRNRGHDIMVQWKGDAGGIIINETRYNLIQCHWHTPSEHRVDGKSFNMELHMVHNNSQGQIAVVGILYALGRPDTFLTKLLSNITSLNDEEGNELGVVNPWEIKFGSRKYYRYIGSLTVPPCTEGVIWTLLTKVRTVSREQLRALRDAVDDGFEENARPTQSLDGRSVYMYHPEL</sequence>
<keyword evidence="3 9" id="KW-0479">Metal-binding</keyword>
<comment type="similarity">
    <text evidence="9">Belongs to the alpha-carbonic anhydrase family.</text>
</comment>
<dbReference type="EC" id="4.2.1.1" evidence="2 9"/>
<dbReference type="CDD" id="cd03124">
    <property type="entry name" value="alpha_CA_prokaryotic_like"/>
    <property type="match status" value="1"/>
</dbReference>
<evidence type="ECO:0000256" key="4">
    <source>
        <dbReference type="ARBA" id="ARBA00022729"/>
    </source>
</evidence>
<dbReference type="GO" id="GO:0004089">
    <property type="term" value="F:carbonate dehydratase activity"/>
    <property type="evidence" value="ECO:0007669"/>
    <property type="project" value="UniProtKB-UniRule"/>
</dbReference>
<evidence type="ECO:0000256" key="7">
    <source>
        <dbReference type="ARBA" id="ARBA00023239"/>
    </source>
</evidence>
<evidence type="ECO:0000256" key="6">
    <source>
        <dbReference type="ARBA" id="ARBA00023180"/>
    </source>
</evidence>
<gene>
    <name evidence="11" type="ORF">SHERM_25372</name>
</gene>
<proteinExistence type="inferred from homology"/>
<dbReference type="PANTHER" id="PTHR18952">
    <property type="entry name" value="CARBONIC ANHYDRASE"/>
    <property type="match status" value="1"/>
</dbReference>
<name>A0A9N7NIX3_STRHE</name>
<evidence type="ECO:0000256" key="9">
    <source>
        <dbReference type="RuleBase" id="RU367011"/>
    </source>
</evidence>
<keyword evidence="4 9" id="KW-0732">Signal</keyword>
<evidence type="ECO:0000256" key="5">
    <source>
        <dbReference type="ARBA" id="ARBA00022833"/>
    </source>
</evidence>
<dbReference type="PROSITE" id="PS51144">
    <property type="entry name" value="ALPHA_CA_2"/>
    <property type="match status" value="1"/>
</dbReference>
<dbReference type="AlphaFoldDB" id="A0A9N7NIX3"/>
<reference evidence="11" key="1">
    <citation type="submission" date="2019-12" db="EMBL/GenBank/DDBJ databases">
        <authorList>
            <person name="Scholes J."/>
        </authorList>
    </citation>
    <scope>NUCLEOTIDE SEQUENCE</scope>
</reference>
<dbReference type="OrthoDB" id="429145at2759"/>
<dbReference type="PROSITE" id="PS00162">
    <property type="entry name" value="ALPHA_CA_1"/>
    <property type="match status" value="1"/>
</dbReference>
<dbReference type="InterPro" id="IPR023561">
    <property type="entry name" value="Carbonic_anhydrase_a-class"/>
</dbReference>
<evidence type="ECO:0000256" key="3">
    <source>
        <dbReference type="ARBA" id="ARBA00022723"/>
    </source>
</evidence>
<evidence type="ECO:0000256" key="8">
    <source>
        <dbReference type="ARBA" id="ARBA00048348"/>
    </source>
</evidence>
<comment type="cofactor">
    <cofactor evidence="1 9">
        <name>Zn(2+)</name>
        <dbReference type="ChEBI" id="CHEBI:29105"/>
    </cofactor>
</comment>
<dbReference type="FunFam" id="3.10.200.10:FF:000007">
    <property type="entry name" value="Alpha carbonic anhydrase 3"/>
    <property type="match status" value="1"/>
</dbReference>
<dbReference type="Proteomes" id="UP001153555">
    <property type="component" value="Unassembled WGS sequence"/>
</dbReference>
<dbReference type="Pfam" id="PF00194">
    <property type="entry name" value="Carb_anhydrase"/>
    <property type="match status" value="1"/>
</dbReference>
<comment type="caution">
    <text evidence="11">The sequence shown here is derived from an EMBL/GenBank/DDBJ whole genome shotgun (WGS) entry which is preliminary data.</text>
</comment>
<dbReference type="InterPro" id="IPR018338">
    <property type="entry name" value="Carbonic_anhydrase_a-class_CS"/>
</dbReference>
<dbReference type="SUPFAM" id="SSF51069">
    <property type="entry name" value="Carbonic anhydrase"/>
    <property type="match status" value="1"/>
</dbReference>
<evidence type="ECO:0000259" key="10">
    <source>
        <dbReference type="PROSITE" id="PS51144"/>
    </source>
</evidence>
<dbReference type="InterPro" id="IPR001148">
    <property type="entry name" value="CA_dom"/>
</dbReference>
<accession>A0A9N7NIX3</accession>
<evidence type="ECO:0000256" key="1">
    <source>
        <dbReference type="ARBA" id="ARBA00001947"/>
    </source>
</evidence>
<feature type="chain" id="PRO_5040536673" description="Carbonic anhydrase" evidence="9">
    <location>
        <begin position="24"/>
        <end position="268"/>
    </location>
</feature>
<feature type="signal peptide" evidence="9">
    <location>
        <begin position="1"/>
        <end position="23"/>
    </location>
</feature>
<evidence type="ECO:0000256" key="2">
    <source>
        <dbReference type="ARBA" id="ARBA00012925"/>
    </source>
</evidence>
<evidence type="ECO:0000313" key="11">
    <source>
        <dbReference type="EMBL" id="CAA0829859.1"/>
    </source>
</evidence>
<dbReference type="InterPro" id="IPR041891">
    <property type="entry name" value="Alpha_CA_prokaryot-like"/>
</dbReference>
<protein>
    <recommendedName>
        <fullName evidence="2 9">Carbonic anhydrase</fullName>
        <ecNumber evidence="2 9">4.2.1.1</ecNumber>
    </recommendedName>
</protein>
<evidence type="ECO:0000313" key="12">
    <source>
        <dbReference type="Proteomes" id="UP001153555"/>
    </source>
</evidence>
<dbReference type="SMART" id="SM01057">
    <property type="entry name" value="Carb_anhydrase"/>
    <property type="match status" value="1"/>
</dbReference>
<keyword evidence="12" id="KW-1185">Reference proteome</keyword>
<comment type="function">
    <text evidence="9">Reversible hydration of carbon dioxide.</text>
</comment>
<comment type="catalytic activity">
    <reaction evidence="8 9">
        <text>hydrogencarbonate + H(+) = CO2 + H2O</text>
        <dbReference type="Rhea" id="RHEA:10748"/>
        <dbReference type="ChEBI" id="CHEBI:15377"/>
        <dbReference type="ChEBI" id="CHEBI:15378"/>
        <dbReference type="ChEBI" id="CHEBI:16526"/>
        <dbReference type="ChEBI" id="CHEBI:17544"/>
        <dbReference type="EC" id="4.2.1.1"/>
    </reaction>
</comment>
<dbReference type="GO" id="GO:0006730">
    <property type="term" value="P:one-carbon metabolic process"/>
    <property type="evidence" value="ECO:0007669"/>
    <property type="project" value="TreeGrafter"/>
</dbReference>
<keyword evidence="7 9" id="KW-0456">Lyase</keyword>
<keyword evidence="6" id="KW-0325">Glycoprotein</keyword>